<dbReference type="PROSITE" id="PS51257">
    <property type="entry name" value="PROKAR_LIPOPROTEIN"/>
    <property type="match status" value="1"/>
</dbReference>
<dbReference type="Proteomes" id="UP000220611">
    <property type="component" value="Unassembled WGS sequence"/>
</dbReference>
<dbReference type="InterPro" id="IPR050490">
    <property type="entry name" value="Bact_solute-bd_prot1"/>
</dbReference>
<protein>
    <submittedName>
        <fullName evidence="3">ABC transporter, solute-binding protein</fullName>
    </submittedName>
</protein>
<name>A7VPZ9_9FIRM</name>
<dbReference type="Gene3D" id="3.40.190.10">
    <property type="entry name" value="Periplasmic binding protein-like II"/>
    <property type="match status" value="1"/>
</dbReference>
<organism evidence="3 5">
    <name type="scientific">[Clostridium] leptum DSM 753</name>
    <dbReference type="NCBI Taxonomy" id="428125"/>
    <lineage>
        <taxon>Bacteria</taxon>
        <taxon>Bacillati</taxon>
        <taxon>Bacillota</taxon>
        <taxon>Clostridia</taxon>
        <taxon>Eubacteriales</taxon>
        <taxon>Oscillospiraceae</taxon>
        <taxon>Oscillospiraceae incertae sedis</taxon>
    </lineage>
</organism>
<feature type="region of interest" description="Disordered" evidence="1">
    <location>
        <begin position="23"/>
        <end position="58"/>
    </location>
</feature>
<keyword evidence="6" id="KW-1185">Reference proteome</keyword>
<dbReference type="eggNOG" id="COG1653">
    <property type="taxonomic scope" value="Bacteria"/>
</dbReference>
<reference evidence="3 5" key="2">
    <citation type="submission" date="2007-08" db="EMBL/GenBank/DDBJ databases">
        <authorList>
            <person name="Fulton L."/>
            <person name="Clifton S."/>
            <person name="Fulton B."/>
            <person name="Xu J."/>
            <person name="Minx P."/>
            <person name="Pepin K.H."/>
            <person name="Johnson M."/>
            <person name="Thiruvilangam P."/>
            <person name="Bhonagiri V."/>
            <person name="Nash W.E."/>
            <person name="Wang C."/>
            <person name="Mardis E.R."/>
            <person name="Wilson R.K."/>
        </authorList>
    </citation>
    <scope>NUCLEOTIDE SEQUENCE [LARGE SCALE GENOMIC DNA]</scope>
    <source>
        <strain evidence="3 5">DSM 753</strain>
    </source>
</reference>
<dbReference type="SUPFAM" id="SSF53850">
    <property type="entry name" value="Periplasmic binding protein-like II"/>
    <property type="match status" value="1"/>
</dbReference>
<dbReference type="AlphaFoldDB" id="A7VPZ9"/>
<evidence type="ECO:0000313" key="6">
    <source>
        <dbReference type="Proteomes" id="UP000220611"/>
    </source>
</evidence>
<feature type="signal peptide" evidence="2">
    <location>
        <begin position="1"/>
        <end position="18"/>
    </location>
</feature>
<dbReference type="HOGENOM" id="CLU_031285_10_5_9"/>
<feature type="chain" id="PRO_5041856732" evidence="2">
    <location>
        <begin position="19"/>
        <end position="475"/>
    </location>
</feature>
<dbReference type="EMBL" id="ABCB02000014">
    <property type="protein sequence ID" value="EDO62504.1"/>
    <property type="molecule type" value="Genomic_DNA"/>
</dbReference>
<evidence type="ECO:0000256" key="2">
    <source>
        <dbReference type="SAM" id="SignalP"/>
    </source>
</evidence>
<gene>
    <name evidence="4" type="ORF">CH238_09635</name>
    <name evidence="3" type="ORF">CLOLEP_00626</name>
</gene>
<evidence type="ECO:0000313" key="3">
    <source>
        <dbReference type="EMBL" id="EDO62504.1"/>
    </source>
</evidence>
<proteinExistence type="predicted"/>
<dbReference type="PANTHER" id="PTHR43649">
    <property type="entry name" value="ARABINOSE-BINDING PROTEIN-RELATED"/>
    <property type="match status" value="1"/>
</dbReference>
<dbReference type="InterPro" id="IPR006059">
    <property type="entry name" value="SBP"/>
</dbReference>
<sequence length="475" mass="52561">MKKVIASLLAAAMLTAVAAGCSSNGGTSSSASPEVSSAAESAQNESNSQESGEPKLIEDDTSLSGTVRFWIPFAGDQGMDDLIAEFNETYPNIEVKLTTYSNNTDGNTAVNTSMMSGEIDVLWSFELHNTYKRWENNMYMDLSDKIASDNIDLVENWGTDDYTYDGKIYTLPAGGRSFYVAINMDRWEQAGLGEIPTEWTWDEYLEACEKMTVKDAGGNVSVYGGSQYQAINSVMNTMYQVYGKNAMYHEDGTSSFDDPVILKALNREVKAENVDQIWFPLTTYRSDNIQAQTTYLTEQIATSVNTNLVRFIRDTETYPVDFVTAFAPFPTEEEGQDNHMEGISTFSHIGIASNCDNENFDAIYAFLKYAATYGSKYLAMAGHMPTWSGTDADALVDMMFGSEEDAAKLIDVESFKNVVCNYDGLTYVDTETTAYSEVNSLMQEYVIYAHNGEMSVEDALAELKTEADQVIAEAE</sequence>
<dbReference type="OrthoDB" id="383937at2"/>
<evidence type="ECO:0000313" key="5">
    <source>
        <dbReference type="Proteomes" id="UP000003490"/>
    </source>
</evidence>
<feature type="compositionally biased region" description="Low complexity" evidence="1">
    <location>
        <begin position="23"/>
        <end position="51"/>
    </location>
</feature>
<reference evidence="4 6" key="3">
    <citation type="submission" date="2017-07" db="EMBL/GenBank/DDBJ databases">
        <title>Prevalence of linear plasmids in Cutibacterium (Propionibacterium) acnes isolates obtained from prostatic tissue.</title>
        <authorList>
            <person name="Davidsson S."/>
            <person name="Carlsson J."/>
            <person name="Molling P."/>
            <person name="Andren O."/>
            <person name="Andersson S.-O."/>
            <person name="Brzuszkiewicz E."/>
            <person name="Poehlein A."/>
            <person name="Al-Zeer M."/>
            <person name="Brinkmann V."/>
            <person name="Scavenius C."/>
            <person name="Nazipi S."/>
            <person name="Soderquist B."/>
            <person name="Bruggemann H."/>
        </authorList>
    </citation>
    <scope>NUCLEOTIDE SEQUENCE [LARGE SCALE GENOMIC DNA]</scope>
    <source>
        <strain evidence="4 6">DSM 753</strain>
    </source>
</reference>
<dbReference type="Proteomes" id="UP000003490">
    <property type="component" value="Unassembled WGS sequence"/>
</dbReference>
<comment type="caution">
    <text evidence="3">The sequence shown here is derived from an EMBL/GenBank/DDBJ whole genome shotgun (WGS) entry which is preliminary data.</text>
</comment>
<accession>A7VPZ9</accession>
<evidence type="ECO:0000256" key="1">
    <source>
        <dbReference type="SAM" id="MobiDB-lite"/>
    </source>
</evidence>
<dbReference type="PANTHER" id="PTHR43649:SF12">
    <property type="entry name" value="DIACETYLCHITOBIOSE BINDING PROTEIN DASA"/>
    <property type="match status" value="1"/>
</dbReference>
<evidence type="ECO:0000313" key="4">
    <source>
        <dbReference type="EMBL" id="PEQ24141.1"/>
    </source>
</evidence>
<dbReference type="EMBL" id="NOXF01000007">
    <property type="protein sequence ID" value="PEQ24141.1"/>
    <property type="molecule type" value="Genomic_DNA"/>
</dbReference>
<reference evidence="3 5" key="1">
    <citation type="submission" date="2007-08" db="EMBL/GenBank/DDBJ databases">
        <title>Draft genome sequence of Clostridium leptum (DSM 753).</title>
        <authorList>
            <person name="Sudarsanam P."/>
            <person name="Ley R."/>
            <person name="Guruge J."/>
            <person name="Turnbaugh P.J."/>
            <person name="Mahowald M."/>
            <person name="Liep D."/>
            <person name="Gordon J."/>
        </authorList>
    </citation>
    <scope>NUCLEOTIDE SEQUENCE [LARGE SCALE GENOMIC DNA]</scope>
    <source>
        <strain evidence="3 5">DSM 753</strain>
    </source>
</reference>
<dbReference type="Pfam" id="PF01547">
    <property type="entry name" value="SBP_bac_1"/>
    <property type="match status" value="1"/>
</dbReference>
<keyword evidence="2" id="KW-0732">Signal</keyword>